<dbReference type="GO" id="GO:0006754">
    <property type="term" value="P:ATP biosynthetic process"/>
    <property type="evidence" value="ECO:0007669"/>
    <property type="project" value="TreeGrafter"/>
</dbReference>
<evidence type="ECO:0000313" key="5">
    <source>
        <dbReference type="Proteomes" id="UP000189981"/>
    </source>
</evidence>
<dbReference type="Proteomes" id="UP000189981">
    <property type="component" value="Unassembled WGS sequence"/>
</dbReference>
<name>A0A1T5F5M2_9SPHI</name>
<dbReference type="PROSITE" id="PS51462">
    <property type="entry name" value="NUDIX"/>
    <property type="match status" value="1"/>
</dbReference>
<dbReference type="PANTHER" id="PTHR21340">
    <property type="entry name" value="DIADENOSINE 5,5-P1,P4-TETRAPHOSPHATE PYROPHOSPHOHYDROLASE MUTT"/>
    <property type="match status" value="1"/>
</dbReference>
<keyword evidence="1 2" id="KW-0378">Hydrolase</keyword>
<organism evidence="4 5">
    <name type="scientific">Daejeonella lutea</name>
    <dbReference type="NCBI Taxonomy" id="572036"/>
    <lineage>
        <taxon>Bacteria</taxon>
        <taxon>Pseudomonadati</taxon>
        <taxon>Bacteroidota</taxon>
        <taxon>Sphingobacteriia</taxon>
        <taxon>Sphingobacteriales</taxon>
        <taxon>Sphingobacteriaceae</taxon>
        <taxon>Daejeonella</taxon>
    </lineage>
</organism>
<gene>
    <name evidence="4" type="ORF">SAMN05661099_3432</name>
</gene>
<dbReference type="Pfam" id="PF00293">
    <property type="entry name" value="NUDIX"/>
    <property type="match status" value="1"/>
</dbReference>
<dbReference type="InterPro" id="IPR000086">
    <property type="entry name" value="NUDIX_hydrolase_dom"/>
</dbReference>
<reference evidence="5" key="1">
    <citation type="submission" date="2017-02" db="EMBL/GenBank/DDBJ databases">
        <authorList>
            <person name="Varghese N."/>
            <person name="Submissions S."/>
        </authorList>
    </citation>
    <scope>NUCLEOTIDE SEQUENCE [LARGE SCALE GENOMIC DNA]</scope>
    <source>
        <strain evidence="5">DSM 22385</strain>
    </source>
</reference>
<evidence type="ECO:0000259" key="3">
    <source>
        <dbReference type="PROSITE" id="PS51462"/>
    </source>
</evidence>
<dbReference type="EMBL" id="FUYR01000006">
    <property type="protein sequence ID" value="SKB91463.1"/>
    <property type="molecule type" value="Genomic_DNA"/>
</dbReference>
<dbReference type="SUPFAM" id="SSF55811">
    <property type="entry name" value="Nudix"/>
    <property type="match status" value="1"/>
</dbReference>
<evidence type="ECO:0000256" key="2">
    <source>
        <dbReference type="RuleBase" id="RU003476"/>
    </source>
</evidence>
<dbReference type="STRING" id="572036.SAMN05661099_3432"/>
<dbReference type="InterPro" id="IPR020476">
    <property type="entry name" value="Nudix_hydrolase"/>
</dbReference>
<evidence type="ECO:0000313" key="4">
    <source>
        <dbReference type="EMBL" id="SKB91463.1"/>
    </source>
</evidence>
<comment type="similarity">
    <text evidence="2">Belongs to the Nudix hydrolase family.</text>
</comment>
<dbReference type="GO" id="GO:0006167">
    <property type="term" value="P:AMP biosynthetic process"/>
    <property type="evidence" value="ECO:0007669"/>
    <property type="project" value="TreeGrafter"/>
</dbReference>
<dbReference type="PRINTS" id="PR00502">
    <property type="entry name" value="NUDIXFAMILY"/>
</dbReference>
<dbReference type="AlphaFoldDB" id="A0A1T5F5M2"/>
<proteinExistence type="inferred from homology"/>
<feature type="domain" description="Nudix hydrolase" evidence="3">
    <location>
        <begin position="49"/>
        <end position="176"/>
    </location>
</feature>
<dbReference type="InterPro" id="IPR020084">
    <property type="entry name" value="NUDIX_hydrolase_CS"/>
</dbReference>
<protein>
    <submittedName>
        <fullName evidence="4">ADP-ribose pyrophosphatase YjhB, NUDIX family</fullName>
    </submittedName>
</protein>
<dbReference type="CDD" id="cd03673">
    <property type="entry name" value="NUDIX_Ap6A_hydrolase"/>
    <property type="match status" value="1"/>
</dbReference>
<sequence length="180" mass="20901">MEDYQELKPKGFKFPKFYASIKDQATPKTFLLLASDFKEIFKKIKKSMQIIKAGGGLVSNEENKYLFIFRKGKWDLPKGKLDKGESFRVAAVREVEEECGISIDSSGEKVCKTYHIYEVYGEPVIKKTVWYWMRANNQPDLTPQIEEGITDARWLAAGDFMLVHENTYPLIRDVIRVIEY</sequence>
<dbReference type="GO" id="GO:0004081">
    <property type="term" value="F:bis(5'-nucleosyl)-tetraphosphatase (asymmetrical) activity"/>
    <property type="evidence" value="ECO:0007669"/>
    <property type="project" value="TreeGrafter"/>
</dbReference>
<dbReference type="PANTHER" id="PTHR21340:SF0">
    <property type="entry name" value="BIS(5'-NUCLEOSYL)-TETRAPHOSPHATASE [ASYMMETRICAL]"/>
    <property type="match status" value="1"/>
</dbReference>
<keyword evidence="5" id="KW-1185">Reference proteome</keyword>
<evidence type="ECO:0000256" key="1">
    <source>
        <dbReference type="ARBA" id="ARBA00022801"/>
    </source>
</evidence>
<accession>A0A1T5F5M2</accession>
<dbReference type="PROSITE" id="PS00893">
    <property type="entry name" value="NUDIX_BOX"/>
    <property type="match status" value="1"/>
</dbReference>
<dbReference type="InterPro" id="IPR015797">
    <property type="entry name" value="NUDIX_hydrolase-like_dom_sf"/>
</dbReference>
<dbReference type="Gene3D" id="3.90.79.10">
    <property type="entry name" value="Nucleoside Triphosphate Pyrophosphohydrolase"/>
    <property type="match status" value="1"/>
</dbReference>
<dbReference type="InterPro" id="IPR051325">
    <property type="entry name" value="Nudix_hydrolase_domain"/>
</dbReference>